<dbReference type="InterPro" id="IPR017958">
    <property type="entry name" value="Gln-tRNA_amidoTrfase_suB_CS"/>
</dbReference>
<dbReference type="HAMAP" id="MF_00121">
    <property type="entry name" value="GatB"/>
    <property type="match status" value="1"/>
</dbReference>
<dbReference type="InterPro" id="IPR023168">
    <property type="entry name" value="GatB_Yqey_C_2"/>
</dbReference>
<evidence type="ECO:0000256" key="9">
    <source>
        <dbReference type="ARBA" id="ARBA00047913"/>
    </source>
</evidence>
<dbReference type="SUPFAM" id="SSF89095">
    <property type="entry name" value="GatB/YqeY motif"/>
    <property type="match status" value="1"/>
</dbReference>
<dbReference type="PROSITE" id="PS01234">
    <property type="entry name" value="GATB"/>
    <property type="match status" value="1"/>
</dbReference>
<evidence type="ECO:0000256" key="6">
    <source>
        <dbReference type="ARBA" id="ARBA00022917"/>
    </source>
</evidence>
<evidence type="ECO:0000256" key="8">
    <source>
        <dbReference type="ARBA" id="ARBA00047380"/>
    </source>
</evidence>
<dbReference type="GO" id="GO:0050567">
    <property type="term" value="F:glutaminyl-tRNA synthase (glutamine-hydrolyzing) activity"/>
    <property type="evidence" value="ECO:0007669"/>
    <property type="project" value="UniProtKB-UniRule"/>
</dbReference>
<comment type="subunit">
    <text evidence="2 10">Heterotrimer of A, B and C subunits.</text>
</comment>
<dbReference type="GO" id="GO:0005524">
    <property type="term" value="F:ATP binding"/>
    <property type="evidence" value="ECO:0007669"/>
    <property type="project" value="UniProtKB-KW"/>
</dbReference>
<evidence type="ECO:0000256" key="10">
    <source>
        <dbReference type="HAMAP-Rule" id="MF_00121"/>
    </source>
</evidence>
<evidence type="ECO:0000256" key="4">
    <source>
        <dbReference type="ARBA" id="ARBA00022741"/>
    </source>
</evidence>
<evidence type="ECO:0000256" key="7">
    <source>
        <dbReference type="ARBA" id="ARBA00024799"/>
    </source>
</evidence>
<evidence type="ECO:0000256" key="2">
    <source>
        <dbReference type="ARBA" id="ARBA00011123"/>
    </source>
</evidence>
<dbReference type="Pfam" id="PF02934">
    <property type="entry name" value="GatB_N"/>
    <property type="match status" value="1"/>
</dbReference>
<dbReference type="NCBIfam" id="NF004014">
    <property type="entry name" value="PRK05477.1-4"/>
    <property type="match status" value="1"/>
</dbReference>
<dbReference type="Proteomes" id="UP000176420">
    <property type="component" value="Unassembled WGS sequence"/>
</dbReference>
<dbReference type="NCBIfam" id="TIGR00133">
    <property type="entry name" value="gatB"/>
    <property type="match status" value="1"/>
</dbReference>
<comment type="catalytic activity">
    <reaction evidence="9 10">
        <text>L-glutamyl-tRNA(Gln) + L-glutamine + ATP + H2O = L-glutaminyl-tRNA(Gln) + L-glutamate + ADP + phosphate + H(+)</text>
        <dbReference type="Rhea" id="RHEA:17521"/>
        <dbReference type="Rhea" id="RHEA-COMP:9681"/>
        <dbReference type="Rhea" id="RHEA-COMP:9684"/>
        <dbReference type="ChEBI" id="CHEBI:15377"/>
        <dbReference type="ChEBI" id="CHEBI:15378"/>
        <dbReference type="ChEBI" id="CHEBI:29985"/>
        <dbReference type="ChEBI" id="CHEBI:30616"/>
        <dbReference type="ChEBI" id="CHEBI:43474"/>
        <dbReference type="ChEBI" id="CHEBI:58359"/>
        <dbReference type="ChEBI" id="CHEBI:78520"/>
        <dbReference type="ChEBI" id="CHEBI:78521"/>
        <dbReference type="ChEBI" id="CHEBI:456216"/>
    </reaction>
</comment>
<dbReference type="Gene3D" id="1.10.10.410">
    <property type="match status" value="1"/>
</dbReference>
<keyword evidence="4 10" id="KW-0547">Nucleotide-binding</keyword>
<evidence type="ECO:0000313" key="13">
    <source>
        <dbReference type="Proteomes" id="UP000176420"/>
    </source>
</evidence>
<name>A0A1G2BFT6_9BACT</name>
<dbReference type="InterPro" id="IPR004413">
    <property type="entry name" value="GatB"/>
</dbReference>
<feature type="domain" description="Asn/Gln amidotransferase" evidence="11">
    <location>
        <begin position="329"/>
        <end position="474"/>
    </location>
</feature>
<evidence type="ECO:0000256" key="3">
    <source>
        <dbReference type="ARBA" id="ARBA00022598"/>
    </source>
</evidence>
<dbReference type="InterPro" id="IPR003789">
    <property type="entry name" value="Asn/Gln_tRNA_amidoTrase-B-like"/>
</dbReference>
<keyword evidence="6 10" id="KW-0648">Protein biosynthesis</keyword>
<dbReference type="SMART" id="SM00845">
    <property type="entry name" value="GatB_Yqey"/>
    <property type="match status" value="1"/>
</dbReference>
<dbReference type="EC" id="6.3.5.-" evidence="10"/>
<dbReference type="InterPro" id="IPR017959">
    <property type="entry name" value="Asn/Gln-tRNA_amidoTrfase_suB/E"/>
</dbReference>
<accession>A0A1G2BFT6</accession>
<comment type="function">
    <text evidence="7 10">Allows the formation of correctly charged Asn-tRNA(Asn) or Gln-tRNA(Gln) through the transamidation of misacylated Asp-tRNA(Asn) or Glu-tRNA(Gln) in organisms which lack either or both of asparaginyl-tRNA or glutaminyl-tRNA synthetases. The reaction takes place in the presence of glutamine and ATP through an activated phospho-Asp-tRNA(Asn) or phospho-Glu-tRNA(Gln).</text>
</comment>
<dbReference type="NCBIfam" id="NF004012">
    <property type="entry name" value="PRK05477.1-2"/>
    <property type="match status" value="1"/>
</dbReference>
<dbReference type="PANTHER" id="PTHR11659:SF0">
    <property type="entry name" value="GLUTAMYL-TRNA(GLN) AMIDOTRANSFERASE SUBUNIT B, MITOCHONDRIAL"/>
    <property type="match status" value="1"/>
</dbReference>
<dbReference type="SUPFAM" id="SSF55931">
    <property type="entry name" value="Glutamine synthetase/guanido kinase"/>
    <property type="match status" value="1"/>
</dbReference>
<evidence type="ECO:0000259" key="11">
    <source>
        <dbReference type="SMART" id="SM00845"/>
    </source>
</evidence>
<dbReference type="AlphaFoldDB" id="A0A1G2BFT6"/>
<keyword evidence="3 10" id="KW-0436">Ligase</keyword>
<dbReference type="PANTHER" id="PTHR11659">
    <property type="entry name" value="GLUTAMYL-TRNA GLN AMIDOTRANSFERASE SUBUNIT B MITOCHONDRIAL AND PROKARYOTIC PET112-RELATED"/>
    <property type="match status" value="1"/>
</dbReference>
<organism evidence="12 13">
    <name type="scientific">Candidatus Kerfeldbacteria bacterium RIFOXYB2_FULL_38_14</name>
    <dbReference type="NCBI Taxonomy" id="1798547"/>
    <lineage>
        <taxon>Bacteria</taxon>
        <taxon>Candidatus Kerfeldiibacteriota</taxon>
    </lineage>
</organism>
<proteinExistence type="inferred from homology"/>
<dbReference type="GO" id="GO:0006412">
    <property type="term" value="P:translation"/>
    <property type="evidence" value="ECO:0007669"/>
    <property type="project" value="UniProtKB-UniRule"/>
</dbReference>
<evidence type="ECO:0000313" key="12">
    <source>
        <dbReference type="EMBL" id="OGY88083.1"/>
    </source>
</evidence>
<gene>
    <name evidence="10" type="primary">gatB</name>
    <name evidence="12" type="ORF">A2319_01480</name>
</gene>
<dbReference type="GO" id="GO:0050566">
    <property type="term" value="F:asparaginyl-tRNA synthase (glutamine-hydrolyzing) activity"/>
    <property type="evidence" value="ECO:0007669"/>
    <property type="project" value="RHEA"/>
</dbReference>
<dbReference type="InterPro" id="IPR006075">
    <property type="entry name" value="Asn/Gln-tRNA_Trfase_suB/E_cat"/>
</dbReference>
<dbReference type="Pfam" id="PF02637">
    <property type="entry name" value="GatB_Yqey"/>
    <property type="match status" value="1"/>
</dbReference>
<reference evidence="12 13" key="1">
    <citation type="journal article" date="2016" name="Nat. Commun.">
        <title>Thousands of microbial genomes shed light on interconnected biogeochemical processes in an aquifer system.</title>
        <authorList>
            <person name="Anantharaman K."/>
            <person name="Brown C.T."/>
            <person name="Hug L.A."/>
            <person name="Sharon I."/>
            <person name="Castelle C.J."/>
            <person name="Probst A.J."/>
            <person name="Thomas B.C."/>
            <person name="Singh A."/>
            <person name="Wilkins M.J."/>
            <person name="Karaoz U."/>
            <person name="Brodie E.L."/>
            <person name="Williams K.H."/>
            <person name="Hubbard S.S."/>
            <person name="Banfield J.F."/>
        </authorList>
    </citation>
    <scope>NUCLEOTIDE SEQUENCE [LARGE SCALE GENOMIC DNA]</scope>
</reference>
<dbReference type="InterPro" id="IPR018027">
    <property type="entry name" value="Asn/Gln_amidotransferase"/>
</dbReference>
<dbReference type="InterPro" id="IPR014746">
    <property type="entry name" value="Gln_synth/guanido_kin_cat_dom"/>
</dbReference>
<evidence type="ECO:0000256" key="1">
    <source>
        <dbReference type="ARBA" id="ARBA00005306"/>
    </source>
</evidence>
<comment type="similarity">
    <text evidence="1 10">Belongs to the GatB/GatE family. GatB subfamily.</text>
</comment>
<dbReference type="EMBL" id="MHKI01000004">
    <property type="protein sequence ID" value="OGY88083.1"/>
    <property type="molecule type" value="Genomic_DNA"/>
</dbReference>
<comment type="caution">
    <text evidence="12">The sequence shown here is derived from an EMBL/GenBank/DDBJ whole genome shotgun (WGS) entry which is preliminary data.</text>
</comment>
<protein>
    <recommendedName>
        <fullName evidence="10">Aspartyl/glutamyl-tRNA(Asn/Gln) amidotransferase subunit B</fullName>
        <shortName evidence="10">Asp/Glu-ADT subunit B</shortName>
        <ecNumber evidence="10">6.3.5.-</ecNumber>
    </recommendedName>
</protein>
<sequence length="476" mass="54696">MNKKFEIIIGLEVHVRLKTCSKLFCACNNIDEGIAPNKNVCPTCFGSVGTLPLLNKEAFLLGIRASKALKCSIAKKCKWDRKQYFYPDLPKGYQISQYDMPFAKNGELEFFLDEKNLKKILINRVHLEEDAAKLLHTKKDSLVDFNRSGVPLIEIVTEPDLRSASEAKQALKEIHRIVRNFEISDADMEKGQLRCDASVSLRPYGNKKLYPRTEIKNLNSFRMVEMALQYEIDKQTKEWLEDNFQKTQRTVLWNSVAKKTEFMRGKETEADYRYFPEPDVPEVEIESQLITESCGDSFVLPIEKVKKYLAIGLYFSIANILVSNKKLAEYFDCLMRLAGHNKELRTELQKLFCADFLAVVKKRGLQNIQLTPSDFFKIVHAVFTKKVSKQLARKIFNKALLEKIEIEKEINIGTEESFDLENIINGIFVQHKEIVEQYKAGNTKVINVLIGISMKKTKGIVSAQDIAKIIKEKLRT</sequence>
<dbReference type="GO" id="GO:0070681">
    <property type="term" value="P:glutaminyl-tRNAGln biosynthesis via transamidation"/>
    <property type="evidence" value="ECO:0007669"/>
    <property type="project" value="TreeGrafter"/>
</dbReference>
<evidence type="ECO:0000256" key="5">
    <source>
        <dbReference type="ARBA" id="ARBA00022840"/>
    </source>
</evidence>
<keyword evidence="5 10" id="KW-0067">ATP-binding</keyword>
<comment type="catalytic activity">
    <reaction evidence="8 10">
        <text>L-aspartyl-tRNA(Asn) + L-glutamine + ATP + H2O = L-asparaginyl-tRNA(Asn) + L-glutamate + ADP + phosphate + 2 H(+)</text>
        <dbReference type="Rhea" id="RHEA:14513"/>
        <dbReference type="Rhea" id="RHEA-COMP:9674"/>
        <dbReference type="Rhea" id="RHEA-COMP:9677"/>
        <dbReference type="ChEBI" id="CHEBI:15377"/>
        <dbReference type="ChEBI" id="CHEBI:15378"/>
        <dbReference type="ChEBI" id="CHEBI:29985"/>
        <dbReference type="ChEBI" id="CHEBI:30616"/>
        <dbReference type="ChEBI" id="CHEBI:43474"/>
        <dbReference type="ChEBI" id="CHEBI:58359"/>
        <dbReference type="ChEBI" id="CHEBI:78515"/>
        <dbReference type="ChEBI" id="CHEBI:78516"/>
        <dbReference type="ChEBI" id="CHEBI:456216"/>
    </reaction>
</comment>